<feature type="domain" description="Acyl-CoA thioester hydrolase/bile acid-CoA amino acid N-acetyltransferase" evidence="1">
    <location>
        <begin position="16"/>
        <end position="58"/>
    </location>
</feature>
<dbReference type="Pfam" id="PF08840">
    <property type="entry name" value="BAAT_C"/>
    <property type="match status" value="2"/>
</dbReference>
<evidence type="ECO:0000313" key="4">
    <source>
        <dbReference type="Proteomes" id="UP000265020"/>
    </source>
</evidence>
<dbReference type="InterPro" id="IPR006862">
    <property type="entry name" value="Thio_Ohase/aa_AcTrfase"/>
</dbReference>
<accession>A0A3Q2E0I6</accession>
<organism evidence="3 4">
    <name type="scientific">Cyprinodon variegatus</name>
    <name type="common">Sheepshead minnow</name>
    <dbReference type="NCBI Taxonomy" id="28743"/>
    <lineage>
        <taxon>Eukaryota</taxon>
        <taxon>Metazoa</taxon>
        <taxon>Chordata</taxon>
        <taxon>Craniata</taxon>
        <taxon>Vertebrata</taxon>
        <taxon>Euteleostomi</taxon>
        <taxon>Actinopterygii</taxon>
        <taxon>Neopterygii</taxon>
        <taxon>Teleostei</taxon>
        <taxon>Neoteleostei</taxon>
        <taxon>Acanthomorphata</taxon>
        <taxon>Ovalentaria</taxon>
        <taxon>Atherinomorphae</taxon>
        <taxon>Cyprinodontiformes</taxon>
        <taxon>Cyprinodontidae</taxon>
        <taxon>Cyprinodon</taxon>
    </lineage>
</organism>
<keyword evidence="4" id="KW-1185">Reference proteome</keyword>
<feature type="domain" description="BAAT/Acyl-CoA thioester hydrolase C-terminal" evidence="2">
    <location>
        <begin position="217"/>
        <end position="245"/>
    </location>
</feature>
<dbReference type="InterPro" id="IPR029058">
    <property type="entry name" value="AB_hydrolase_fold"/>
</dbReference>
<dbReference type="Proteomes" id="UP000265020">
    <property type="component" value="Unassembled WGS sequence"/>
</dbReference>
<evidence type="ECO:0000313" key="3">
    <source>
        <dbReference type="Ensembl" id="ENSCVAP00000025617.1"/>
    </source>
</evidence>
<dbReference type="STRING" id="28743.ENSCVAP00000025617"/>
<name>A0A3Q2E0I6_CYPVA</name>
<protein>
    <recommendedName>
        <fullName evidence="5">BAAT/Acyl-CoA thioester hydrolase C-terminal domain-containing protein</fullName>
    </recommendedName>
</protein>
<dbReference type="InterPro" id="IPR042490">
    <property type="entry name" value="Thio_Ohase/BAAT_N"/>
</dbReference>
<dbReference type="GO" id="GO:0047617">
    <property type="term" value="F:fatty acyl-CoA hydrolase activity"/>
    <property type="evidence" value="ECO:0007669"/>
    <property type="project" value="TreeGrafter"/>
</dbReference>
<dbReference type="GeneTree" id="ENSGT01010000222336"/>
<feature type="domain" description="BAAT/Acyl-CoA thioester hydrolase C-terminal" evidence="2">
    <location>
        <begin position="105"/>
        <end position="216"/>
    </location>
</feature>
<dbReference type="Gene3D" id="2.60.40.2240">
    <property type="entry name" value="Acyl-CoA thioester hydrolase/BAAT N-terminal domain"/>
    <property type="match status" value="1"/>
</dbReference>
<evidence type="ECO:0000259" key="1">
    <source>
        <dbReference type="Pfam" id="PF04775"/>
    </source>
</evidence>
<dbReference type="PANTHER" id="PTHR10824:SF17">
    <property type="entry name" value="ACYL-COENZYME A THIOESTERASE 6"/>
    <property type="match status" value="1"/>
</dbReference>
<reference evidence="3" key="2">
    <citation type="submission" date="2025-09" db="UniProtKB">
        <authorList>
            <consortium name="Ensembl"/>
        </authorList>
    </citation>
    <scope>IDENTIFICATION</scope>
</reference>
<evidence type="ECO:0008006" key="5">
    <source>
        <dbReference type="Google" id="ProtNLM"/>
    </source>
</evidence>
<dbReference type="AlphaFoldDB" id="A0A3Q2E0I6"/>
<dbReference type="Gene3D" id="3.40.50.1820">
    <property type="entry name" value="alpha/beta hydrolase"/>
    <property type="match status" value="1"/>
</dbReference>
<reference evidence="3" key="1">
    <citation type="submission" date="2025-08" db="UniProtKB">
        <authorList>
            <consortium name="Ensembl"/>
        </authorList>
    </citation>
    <scope>IDENTIFICATION</scope>
</reference>
<dbReference type="GO" id="GO:0006637">
    <property type="term" value="P:acyl-CoA metabolic process"/>
    <property type="evidence" value="ECO:0007669"/>
    <property type="project" value="TreeGrafter"/>
</dbReference>
<dbReference type="InterPro" id="IPR014940">
    <property type="entry name" value="BAAT_C"/>
</dbReference>
<proteinExistence type="predicted"/>
<sequence length="256" mass="28090">MAMTLRLLPSVRCLFDEPIQVKVAGLRSKQVVTMRASSTDERGLVFNSSASYRQSNGGGEEAVLEPAGPALMLQSHFPERSRENSPCWGCEGSFMMLRAHTQRWDEISKGVGVISQSKGCDIALSLAAFVQGIAAVVWINGCSSNVAIPLYYKNRQILSPLMFNLSKVIPTESGAKLVKYVLEDPLAEENQGSVIPIERADGHFLFVASEDDLNWDMVWGGEPKAHAAAELHLWKKMQDFLLAHLSCSAAHTQSKL</sequence>
<evidence type="ECO:0000259" key="2">
    <source>
        <dbReference type="Pfam" id="PF08840"/>
    </source>
</evidence>
<dbReference type="Ensembl" id="ENSCVAT00000001184.1">
    <property type="protein sequence ID" value="ENSCVAP00000025617.1"/>
    <property type="gene ID" value="ENSCVAG00000010565.1"/>
</dbReference>
<dbReference type="PANTHER" id="PTHR10824">
    <property type="entry name" value="ACYL-COENZYME A THIOESTERASE-RELATED"/>
    <property type="match status" value="1"/>
</dbReference>
<dbReference type="Pfam" id="PF04775">
    <property type="entry name" value="Bile_Hydr_Trans"/>
    <property type="match status" value="1"/>
</dbReference>
<dbReference type="GO" id="GO:0006631">
    <property type="term" value="P:fatty acid metabolic process"/>
    <property type="evidence" value="ECO:0007669"/>
    <property type="project" value="TreeGrafter"/>
</dbReference>